<evidence type="ECO:0000256" key="3">
    <source>
        <dbReference type="ARBA" id="ARBA00008392"/>
    </source>
</evidence>
<evidence type="ECO:0000256" key="1">
    <source>
        <dbReference type="ARBA" id="ARBA00001933"/>
    </source>
</evidence>
<evidence type="ECO:0000256" key="11">
    <source>
        <dbReference type="ARBA" id="ARBA00031945"/>
    </source>
</evidence>
<keyword evidence="17" id="KW-1185">Reference proteome</keyword>
<evidence type="ECO:0000313" key="16">
    <source>
        <dbReference type="EMBL" id="AGA65156.1"/>
    </source>
</evidence>
<evidence type="ECO:0000256" key="13">
    <source>
        <dbReference type="ARBA" id="ARBA00047654"/>
    </source>
</evidence>
<dbReference type="AlphaFoldDB" id="L0EXQ7"/>
<sequence>MKKTRLFTKRKRYRVFADLEHKNNLFPYVIHHEKKSQITIWCSNNYLGMGHHLKVIEAVKTAVDHCGVGAGGTRNISGTNHYHVLLEKELADLHGKQSALLFNSGYMSNWTVISTLCSEMEGMICFSDAHNHASIIEGIRHSKCQKVIWKHNDIKDLELKLSTADPAAPKIIVFESIYSMDGDIAPIKEICDLAQKYNTMTYIDEVHAVGIYGMRGGGIAEREGVMNRLTIIEGTLAKAFGVMGGYIAASANLCDFIRSFSSGFIFTTSLSPALANAALTSVIHLKNSNYERDMHQKNVKMLRTALRKKSIPYISNTSHIIPVMICDAEKCKLLSDSLLNDFGIYVQAINYPTVPRNQERLRITPTPLHTEKDIDHLVNSLDKLWSDYKLSRIFS</sequence>
<dbReference type="Pfam" id="PF00155">
    <property type="entry name" value="Aminotran_1_2"/>
    <property type="match status" value="1"/>
</dbReference>
<dbReference type="UniPathway" id="UPA00251">
    <property type="reaction ID" value="UER00375"/>
</dbReference>
<dbReference type="NCBIfam" id="TIGR01821">
    <property type="entry name" value="5aminolev_synth"/>
    <property type="match status" value="1"/>
</dbReference>
<evidence type="ECO:0000256" key="10">
    <source>
        <dbReference type="ARBA" id="ARBA00031691"/>
    </source>
</evidence>
<dbReference type="EC" id="2.3.1.37" evidence="5"/>
<dbReference type="InterPro" id="IPR001917">
    <property type="entry name" value="Aminotrans_II_pyridoxalP_BS"/>
</dbReference>
<dbReference type="eggNOG" id="COG0156">
    <property type="taxonomic scope" value="Bacteria"/>
</dbReference>
<dbReference type="InterPro" id="IPR010961">
    <property type="entry name" value="4pyrrol_synth_NH2levulA_synth"/>
</dbReference>
<proteinExistence type="inferred from homology"/>
<dbReference type="EMBL" id="CP003789">
    <property type="protein sequence ID" value="AGA65156.1"/>
    <property type="molecule type" value="Genomic_DNA"/>
</dbReference>
<evidence type="ECO:0000256" key="14">
    <source>
        <dbReference type="RuleBase" id="RU003693"/>
    </source>
</evidence>
<evidence type="ECO:0000256" key="8">
    <source>
        <dbReference type="ARBA" id="ARBA00023133"/>
    </source>
</evidence>
<evidence type="ECO:0000256" key="6">
    <source>
        <dbReference type="ARBA" id="ARBA00022679"/>
    </source>
</evidence>
<dbReference type="PATRIC" id="fig|1215343.11.peg.1200"/>
<comment type="catalytic activity">
    <reaction evidence="13">
        <text>succinyl-CoA + glycine + H(+) = 5-aminolevulinate + CO2 + CoA</text>
        <dbReference type="Rhea" id="RHEA:12921"/>
        <dbReference type="ChEBI" id="CHEBI:15378"/>
        <dbReference type="ChEBI" id="CHEBI:16526"/>
        <dbReference type="ChEBI" id="CHEBI:57287"/>
        <dbReference type="ChEBI" id="CHEBI:57292"/>
        <dbReference type="ChEBI" id="CHEBI:57305"/>
        <dbReference type="ChEBI" id="CHEBI:356416"/>
        <dbReference type="EC" id="2.3.1.37"/>
    </reaction>
</comment>
<evidence type="ECO:0000256" key="2">
    <source>
        <dbReference type="ARBA" id="ARBA00005029"/>
    </source>
</evidence>
<protein>
    <recommendedName>
        <fullName evidence="5">5-aminolevulinate synthase</fullName>
        <ecNumber evidence="5">2.3.1.37</ecNumber>
    </recommendedName>
    <alternativeName>
        <fullName evidence="10">5-aminolevulinic acid synthase</fullName>
    </alternativeName>
    <alternativeName>
        <fullName evidence="11">Delta-ALA synthase</fullName>
    </alternativeName>
    <alternativeName>
        <fullName evidence="12">Delta-aminolevulinate synthase</fullName>
    </alternativeName>
</protein>
<dbReference type="PANTHER" id="PTHR13693">
    <property type="entry name" value="CLASS II AMINOTRANSFERASE/8-AMINO-7-OXONONANOATE SYNTHASE"/>
    <property type="match status" value="1"/>
</dbReference>
<evidence type="ECO:0000259" key="15">
    <source>
        <dbReference type="Pfam" id="PF00155"/>
    </source>
</evidence>
<dbReference type="InterPro" id="IPR050087">
    <property type="entry name" value="AON_synthase_class-II"/>
</dbReference>
<keyword evidence="6 16" id="KW-0808">Transferase</keyword>
<dbReference type="InterPro" id="IPR015422">
    <property type="entry name" value="PyrdxlP-dep_Trfase_small"/>
</dbReference>
<evidence type="ECO:0000256" key="12">
    <source>
        <dbReference type="ARBA" id="ARBA00032773"/>
    </source>
</evidence>
<evidence type="ECO:0000256" key="4">
    <source>
        <dbReference type="ARBA" id="ARBA00011738"/>
    </source>
</evidence>
<comment type="similarity">
    <text evidence="3 14">Belongs to the class-II pyridoxal-phosphate-dependent aminotransferase family.</text>
</comment>
<evidence type="ECO:0000256" key="5">
    <source>
        <dbReference type="ARBA" id="ARBA00013257"/>
    </source>
</evidence>
<evidence type="ECO:0000256" key="7">
    <source>
        <dbReference type="ARBA" id="ARBA00022898"/>
    </source>
</evidence>
<dbReference type="FunFam" id="3.40.640.10:FF:000006">
    <property type="entry name" value="5-aminolevulinate synthase, mitochondrial"/>
    <property type="match status" value="1"/>
</dbReference>
<comment type="pathway">
    <text evidence="2">Porphyrin-containing compound metabolism; protoporphyrin-IX biosynthesis; 5-aminolevulinate from glycine: step 1/1.</text>
</comment>
<dbReference type="KEGG" id="lcc:B488_11640"/>
<keyword evidence="7 14" id="KW-0663">Pyridoxal phosphate</keyword>
<dbReference type="GO" id="GO:0003870">
    <property type="term" value="F:5-aminolevulinate synthase activity"/>
    <property type="evidence" value="ECO:0007669"/>
    <property type="project" value="UniProtKB-EC"/>
</dbReference>
<gene>
    <name evidence="16" type="ordered locus">B488_11640</name>
</gene>
<dbReference type="InterPro" id="IPR004839">
    <property type="entry name" value="Aminotransferase_I/II_large"/>
</dbReference>
<evidence type="ECO:0000256" key="9">
    <source>
        <dbReference type="ARBA" id="ARBA00023315"/>
    </source>
</evidence>
<dbReference type="STRING" id="1215343.B488_11640"/>
<comment type="subunit">
    <text evidence="4">Homodimer.</text>
</comment>
<feature type="domain" description="Aminotransferase class I/classII large" evidence="15">
    <location>
        <begin position="38"/>
        <end position="381"/>
    </location>
</feature>
<dbReference type="SUPFAM" id="SSF53383">
    <property type="entry name" value="PLP-dependent transferases"/>
    <property type="match status" value="1"/>
</dbReference>
<keyword evidence="8" id="KW-0350">Heme biosynthesis</keyword>
<keyword evidence="9 16" id="KW-0012">Acyltransferase</keyword>
<dbReference type="InterPro" id="IPR015421">
    <property type="entry name" value="PyrdxlP-dep_Trfase_major"/>
</dbReference>
<dbReference type="HOGENOM" id="CLU_015846_11_1_5"/>
<dbReference type="PROSITE" id="PS00599">
    <property type="entry name" value="AA_TRANSFER_CLASS_2"/>
    <property type="match status" value="1"/>
</dbReference>
<accession>L0EXQ7</accession>
<dbReference type="Proteomes" id="UP000010799">
    <property type="component" value="Chromosome"/>
</dbReference>
<dbReference type="InterPro" id="IPR015424">
    <property type="entry name" value="PyrdxlP-dep_Trfase"/>
</dbReference>
<organism evidence="16 17">
    <name type="scientific">Liberibacter crescens (strain BT-1)</name>
    <dbReference type="NCBI Taxonomy" id="1215343"/>
    <lineage>
        <taxon>Bacteria</taxon>
        <taxon>Pseudomonadati</taxon>
        <taxon>Pseudomonadota</taxon>
        <taxon>Alphaproteobacteria</taxon>
        <taxon>Hyphomicrobiales</taxon>
        <taxon>Rhizobiaceae</taxon>
        <taxon>Liberibacter</taxon>
    </lineage>
</organism>
<dbReference type="GO" id="GO:0006782">
    <property type="term" value="P:protoporphyrinogen IX biosynthetic process"/>
    <property type="evidence" value="ECO:0007669"/>
    <property type="project" value="UniProtKB-UniPathway"/>
</dbReference>
<dbReference type="Gene3D" id="3.40.640.10">
    <property type="entry name" value="Type I PLP-dependent aspartate aminotransferase-like (Major domain)"/>
    <property type="match status" value="1"/>
</dbReference>
<comment type="cofactor">
    <cofactor evidence="1 14">
        <name>pyridoxal 5'-phosphate</name>
        <dbReference type="ChEBI" id="CHEBI:597326"/>
    </cofactor>
</comment>
<dbReference type="CDD" id="cd06454">
    <property type="entry name" value="KBL_like"/>
    <property type="match status" value="1"/>
</dbReference>
<dbReference type="PANTHER" id="PTHR13693:SF102">
    <property type="entry name" value="2-AMINO-3-KETOBUTYRATE COENZYME A LIGASE, MITOCHONDRIAL"/>
    <property type="match status" value="1"/>
</dbReference>
<dbReference type="GO" id="GO:0030170">
    <property type="term" value="F:pyridoxal phosphate binding"/>
    <property type="evidence" value="ECO:0007669"/>
    <property type="project" value="InterPro"/>
</dbReference>
<reference evidence="16 17" key="1">
    <citation type="journal article" date="2012" name="Stand. Genomic Sci.">
        <title>Complete genome sequence of Liberibacter crescens BT-1.</title>
        <authorList>
            <person name="Leonard M.T."/>
            <person name="Fagen J.R."/>
            <person name="Davis-Richardson A.G."/>
            <person name="Davis M.J."/>
            <person name="Triplett E.W."/>
        </authorList>
    </citation>
    <scope>NUCLEOTIDE SEQUENCE [LARGE SCALE GENOMIC DNA]</scope>
    <source>
        <strain evidence="16 17">BT-1</strain>
    </source>
</reference>
<dbReference type="Gene3D" id="3.90.1150.10">
    <property type="entry name" value="Aspartate Aminotransferase, domain 1"/>
    <property type="match status" value="1"/>
</dbReference>
<name>L0EXQ7_LIBCB</name>
<evidence type="ECO:0000313" key="17">
    <source>
        <dbReference type="Proteomes" id="UP000010799"/>
    </source>
</evidence>